<evidence type="ECO:0000259" key="3">
    <source>
        <dbReference type="PROSITE" id="PS51767"/>
    </source>
</evidence>
<name>A0A2S4KZM6_9HYPO</name>
<dbReference type="SUPFAM" id="SSF50630">
    <property type="entry name" value="Acid proteases"/>
    <property type="match status" value="1"/>
</dbReference>
<dbReference type="Pfam" id="PF00026">
    <property type="entry name" value="Asp"/>
    <property type="match status" value="1"/>
</dbReference>
<proteinExistence type="predicted"/>
<keyword evidence="2" id="KW-0732">Signal</keyword>
<feature type="domain" description="Peptidase A1" evidence="3">
    <location>
        <begin position="77"/>
        <end position="137"/>
    </location>
</feature>
<sequence>MRAFETSLILLASTALSASVDGQEAANKPVVQDGILQLPLLTIKAAIGTTRSNVTKRQVPTDLDRQRFSGGGAVIALGIPLEIGTPPQTVIIEPDTGSSRFWVPGLGAGQVREEPKSTFFDRQRSSSLQDLGENETI</sequence>
<feature type="compositionally biased region" description="Basic and acidic residues" evidence="1">
    <location>
        <begin position="113"/>
        <end position="124"/>
    </location>
</feature>
<evidence type="ECO:0000256" key="2">
    <source>
        <dbReference type="SAM" id="SignalP"/>
    </source>
</evidence>
<organism evidence="4 5">
    <name type="scientific">Tolypocladium paradoxum</name>
    <dbReference type="NCBI Taxonomy" id="94208"/>
    <lineage>
        <taxon>Eukaryota</taxon>
        <taxon>Fungi</taxon>
        <taxon>Dikarya</taxon>
        <taxon>Ascomycota</taxon>
        <taxon>Pezizomycotina</taxon>
        <taxon>Sordariomycetes</taxon>
        <taxon>Hypocreomycetidae</taxon>
        <taxon>Hypocreales</taxon>
        <taxon>Ophiocordycipitaceae</taxon>
        <taxon>Tolypocladium</taxon>
    </lineage>
</organism>
<feature type="region of interest" description="Disordered" evidence="1">
    <location>
        <begin position="113"/>
        <end position="137"/>
    </location>
</feature>
<gene>
    <name evidence="4" type="ORF">TPAR_04183</name>
</gene>
<feature type="signal peptide" evidence="2">
    <location>
        <begin position="1"/>
        <end position="22"/>
    </location>
</feature>
<evidence type="ECO:0000256" key="1">
    <source>
        <dbReference type="SAM" id="MobiDB-lite"/>
    </source>
</evidence>
<evidence type="ECO:0000313" key="4">
    <source>
        <dbReference type="EMBL" id="POR35619.1"/>
    </source>
</evidence>
<dbReference type="PROSITE" id="PS51767">
    <property type="entry name" value="PEPTIDASE_A1"/>
    <property type="match status" value="1"/>
</dbReference>
<dbReference type="Proteomes" id="UP000237481">
    <property type="component" value="Unassembled WGS sequence"/>
</dbReference>
<dbReference type="InterPro" id="IPR021109">
    <property type="entry name" value="Peptidase_aspartic_dom_sf"/>
</dbReference>
<dbReference type="EMBL" id="PKSG01000430">
    <property type="protein sequence ID" value="POR35619.1"/>
    <property type="molecule type" value="Genomic_DNA"/>
</dbReference>
<reference evidence="4 5" key="1">
    <citation type="submission" date="2018-01" db="EMBL/GenBank/DDBJ databases">
        <title>Harnessing the power of phylogenomics to disentangle the directionality and signatures of interkingdom host jumping in the parasitic fungal genus Tolypocladium.</title>
        <authorList>
            <person name="Quandt C.A."/>
            <person name="Patterson W."/>
            <person name="Spatafora J.W."/>
        </authorList>
    </citation>
    <scope>NUCLEOTIDE SEQUENCE [LARGE SCALE GENOMIC DNA]</scope>
    <source>
        <strain evidence="4 5">NRBC 100945</strain>
    </source>
</reference>
<feature type="chain" id="PRO_5015579378" evidence="2">
    <location>
        <begin position="23"/>
        <end position="137"/>
    </location>
</feature>
<accession>A0A2S4KZM6</accession>
<evidence type="ECO:0000313" key="5">
    <source>
        <dbReference type="Proteomes" id="UP000237481"/>
    </source>
</evidence>
<dbReference type="InterPro" id="IPR033121">
    <property type="entry name" value="PEPTIDASE_A1"/>
</dbReference>
<protein>
    <submittedName>
        <fullName evidence="4">Secreted aspartic proteinase</fullName>
    </submittedName>
</protein>
<keyword evidence="5" id="KW-1185">Reference proteome</keyword>
<dbReference type="AlphaFoldDB" id="A0A2S4KZM6"/>
<dbReference type="Gene3D" id="2.40.70.10">
    <property type="entry name" value="Acid Proteases"/>
    <property type="match status" value="1"/>
</dbReference>
<dbReference type="OrthoDB" id="771136at2759"/>
<comment type="caution">
    <text evidence="4">The sequence shown here is derived from an EMBL/GenBank/DDBJ whole genome shotgun (WGS) entry which is preliminary data.</text>
</comment>